<protein>
    <submittedName>
        <fullName evidence="2">Uncharacterized protein</fullName>
    </submittedName>
</protein>
<evidence type="ECO:0000313" key="3">
    <source>
        <dbReference type="Proteomes" id="UP000554482"/>
    </source>
</evidence>
<feature type="region of interest" description="Disordered" evidence="1">
    <location>
        <begin position="31"/>
        <end position="66"/>
    </location>
</feature>
<dbReference type="EMBL" id="JABWDY010025245">
    <property type="protein sequence ID" value="KAF5189599.1"/>
    <property type="molecule type" value="Genomic_DNA"/>
</dbReference>
<comment type="caution">
    <text evidence="2">The sequence shown here is derived from an EMBL/GenBank/DDBJ whole genome shotgun (WGS) entry which is preliminary data.</text>
</comment>
<organism evidence="2 3">
    <name type="scientific">Thalictrum thalictroides</name>
    <name type="common">Rue-anemone</name>
    <name type="synonym">Anemone thalictroides</name>
    <dbReference type="NCBI Taxonomy" id="46969"/>
    <lineage>
        <taxon>Eukaryota</taxon>
        <taxon>Viridiplantae</taxon>
        <taxon>Streptophyta</taxon>
        <taxon>Embryophyta</taxon>
        <taxon>Tracheophyta</taxon>
        <taxon>Spermatophyta</taxon>
        <taxon>Magnoliopsida</taxon>
        <taxon>Ranunculales</taxon>
        <taxon>Ranunculaceae</taxon>
        <taxon>Thalictroideae</taxon>
        <taxon>Thalictrum</taxon>
    </lineage>
</organism>
<gene>
    <name evidence="2" type="ORF">FRX31_020814</name>
</gene>
<proteinExistence type="predicted"/>
<dbReference type="AlphaFoldDB" id="A0A7J6VWV7"/>
<feature type="compositionally biased region" description="Polar residues" evidence="1">
    <location>
        <begin position="52"/>
        <end position="66"/>
    </location>
</feature>
<evidence type="ECO:0000313" key="2">
    <source>
        <dbReference type="EMBL" id="KAF5189599.1"/>
    </source>
</evidence>
<keyword evidence="3" id="KW-1185">Reference proteome</keyword>
<name>A0A7J6VWV7_THATH</name>
<reference evidence="2 3" key="1">
    <citation type="submission" date="2020-06" db="EMBL/GenBank/DDBJ databases">
        <title>Transcriptomic and genomic resources for Thalictrum thalictroides and T. hernandezii: Facilitating candidate gene discovery in an emerging model plant lineage.</title>
        <authorList>
            <person name="Arias T."/>
            <person name="Riano-Pachon D.M."/>
            <person name="Di Stilio V.S."/>
        </authorList>
    </citation>
    <scope>NUCLEOTIDE SEQUENCE [LARGE SCALE GENOMIC DNA]</scope>
    <source>
        <strain evidence="3">cv. WT478/WT964</strain>
        <tissue evidence="2">Leaves</tissue>
    </source>
</reference>
<dbReference type="Proteomes" id="UP000554482">
    <property type="component" value="Unassembled WGS sequence"/>
</dbReference>
<evidence type="ECO:0000256" key="1">
    <source>
        <dbReference type="SAM" id="MobiDB-lite"/>
    </source>
</evidence>
<accession>A0A7J6VWV7</accession>
<feature type="non-terminal residue" evidence="2">
    <location>
        <position position="66"/>
    </location>
</feature>
<sequence length="66" mass="7557">MESYDRCPKQLPTCFKVVSFLPKNGATLFEVSPSARDDRKRKGSSEDESSNTEKNFTFLSQSYRSQ</sequence>
<feature type="compositionally biased region" description="Basic and acidic residues" evidence="1">
    <location>
        <begin position="35"/>
        <end position="45"/>
    </location>
</feature>